<dbReference type="AlphaFoldDB" id="A0A178HVI4"/>
<feature type="region of interest" description="Disordered" evidence="1">
    <location>
        <begin position="26"/>
        <end position="46"/>
    </location>
</feature>
<sequence length="78" mass="8341">MTYHEPALAGNAIGLPEFFGLPLLDWQEPANSNTPNNTDPTSLTPGGRIIFNRVRRPASTCNLLARLAGLGSEVDHVG</sequence>
<proteinExistence type="predicted"/>
<feature type="compositionally biased region" description="Low complexity" evidence="1">
    <location>
        <begin position="29"/>
        <end position="45"/>
    </location>
</feature>
<comment type="caution">
    <text evidence="2">The sequence shown here is derived from an EMBL/GenBank/DDBJ whole genome shotgun (WGS) entry which is preliminary data.</text>
</comment>
<gene>
    <name evidence="2" type="ORF">A3840_12455</name>
</gene>
<protein>
    <submittedName>
        <fullName evidence="2">Uncharacterized protein</fullName>
    </submittedName>
</protein>
<name>A0A178HVI4_9HYPH</name>
<dbReference type="STRING" id="1770058.A3840_12455"/>
<organism evidence="2 3">
    <name type="scientific">Devosia elaeis</name>
    <dbReference type="NCBI Taxonomy" id="1770058"/>
    <lineage>
        <taxon>Bacteria</taxon>
        <taxon>Pseudomonadati</taxon>
        <taxon>Pseudomonadota</taxon>
        <taxon>Alphaproteobacteria</taxon>
        <taxon>Hyphomicrobiales</taxon>
        <taxon>Devosiaceae</taxon>
        <taxon>Devosia</taxon>
    </lineage>
</organism>
<evidence type="ECO:0000313" key="2">
    <source>
        <dbReference type="EMBL" id="OAM76470.1"/>
    </source>
</evidence>
<keyword evidence="3" id="KW-1185">Reference proteome</keyword>
<dbReference type="Proteomes" id="UP000078389">
    <property type="component" value="Unassembled WGS sequence"/>
</dbReference>
<accession>A0A178HVI4</accession>
<evidence type="ECO:0000256" key="1">
    <source>
        <dbReference type="SAM" id="MobiDB-lite"/>
    </source>
</evidence>
<dbReference type="EMBL" id="LVVY01000093">
    <property type="protein sequence ID" value="OAM76470.1"/>
    <property type="molecule type" value="Genomic_DNA"/>
</dbReference>
<evidence type="ECO:0000313" key="3">
    <source>
        <dbReference type="Proteomes" id="UP000078389"/>
    </source>
</evidence>
<reference evidence="2 3" key="1">
    <citation type="submission" date="2016-03" db="EMBL/GenBank/DDBJ databases">
        <title>Genome sequencing of Devosia sp. S37.</title>
        <authorList>
            <person name="Mohd Nor M."/>
        </authorList>
    </citation>
    <scope>NUCLEOTIDE SEQUENCE [LARGE SCALE GENOMIC DNA]</scope>
    <source>
        <strain evidence="2 3">S37</strain>
    </source>
</reference>